<dbReference type="AlphaFoldDB" id="A0AAV7CHE3"/>
<dbReference type="PANTHER" id="PTHR10655:SF17">
    <property type="entry name" value="LYSOPHOSPHOLIPASE-LIKE PROTEIN 1"/>
    <property type="match status" value="1"/>
</dbReference>
<protein>
    <recommendedName>
        <fullName evidence="2">palmitoyl-protein hydrolase</fullName>
        <ecNumber evidence="2">3.1.2.22</ecNumber>
    </recommendedName>
</protein>
<dbReference type="GO" id="GO:0052689">
    <property type="term" value="F:carboxylic ester hydrolase activity"/>
    <property type="evidence" value="ECO:0007669"/>
    <property type="project" value="TreeGrafter"/>
</dbReference>
<dbReference type="EMBL" id="WNYA01000003">
    <property type="protein sequence ID" value="KAG8584410.1"/>
    <property type="molecule type" value="Genomic_DNA"/>
</dbReference>
<dbReference type="GO" id="GO:0008474">
    <property type="term" value="F:palmitoyl-(protein) hydrolase activity"/>
    <property type="evidence" value="ECO:0007669"/>
    <property type="project" value="UniProtKB-EC"/>
</dbReference>
<evidence type="ECO:0000313" key="6">
    <source>
        <dbReference type="Proteomes" id="UP000824782"/>
    </source>
</evidence>
<organism evidence="5 6">
    <name type="scientific">Engystomops pustulosus</name>
    <name type="common">Tungara frog</name>
    <name type="synonym">Physalaemus pustulosus</name>
    <dbReference type="NCBI Taxonomy" id="76066"/>
    <lineage>
        <taxon>Eukaryota</taxon>
        <taxon>Metazoa</taxon>
        <taxon>Chordata</taxon>
        <taxon>Craniata</taxon>
        <taxon>Vertebrata</taxon>
        <taxon>Euteleostomi</taxon>
        <taxon>Amphibia</taxon>
        <taxon>Batrachia</taxon>
        <taxon>Anura</taxon>
        <taxon>Neobatrachia</taxon>
        <taxon>Hyloidea</taxon>
        <taxon>Leptodactylidae</taxon>
        <taxon>Leiuperinae</taxon>
        <taxon>Engystomops</taxon>
    </lineage>
</organism>
<evidence type="ECO:0000256" key="3">
    <source>
        <dbReference type="ARBA" id="ARBA00022801"/>
    </source>
</evidence>
<gene>
    <name evidence="5" type="ORF">GDO81_008822</name>
</gene>
<evidence type="ECO:0000313" key="5">
    <source>
        <dbReference type="EMBL" id="KAG8584410.1"/>
    </source>
</evidence>
<name>A0AAV7CHE3_ENGPU</name>
<accession>A0AAV7CHE3</accession>
<comment type="similarity">
    <text evidence="1">Belongs to the AB hydrolase superfamily. AB hydrolase 2 family.</text>
</comment>
<keyword evidence="3" id="KW-0378">Hydrolase</keyword>
<proteinExistence type="inferred from homology"/>
<dbReference type="SUPFAM" id="SSF53474">
    <property type="entry name" value="alpha/beta-Hydrolases"/>
    <property type="match status" value="1"/>
</dbReference>
<evidence type="ECO:0000256" key="1">
    <source>
        <dbReference type="ARBA" id="ARBA00006499"/>
    </source>
</evidence>
<evidence type="ECO:0000256" key="2">
    <source>
        <dbReference type="ARBA" id="ARBA00012423"/>
    </source>
</evidence>
<dbReference type="Gene3D" id="3.40.50.1820">
    <property type="entry name" value="alpha/beta hydrolase"/>
    <property type="match status" value="1"/>
</dbReference>
<dbReference type="EC" id="3.1.2.22" evidence="2"/>
<dbReference type="GO" id="GO:0005737">
    <property type="term" value="C:cytoplasm"/>
    <property type="evidence" value="ECO:0007669"/>
    <property type="project" value="TreeGrafter"/>
</dbReference>
<comment type="caution">
    <text evidence="5">The sequence shown here is derived from an EMBL/GenBank/DDBJ whole genome shotgun (WGS) entry which is preliminary data.</text>
</comment>
<dbReference type="InterPro" id="IPR003140">
    <property type="entry name" value="PLipase/COase/thioEstase"/>
</dbReference>
<evidence type="ECO:0000259" key="4">
    <source>
        <dbReference type="Pfam" id="PF02230"/>
    </source>
</evidence>
<dbReference type="PANTHER" id="PTHR10655">
    <property type="entry name" value="LYSOPHOSPHOLIPASE-RELATED"/>
    <property type="match status" value="1"/>
</dbReference>
<dbReference type="Pfam" id="PF02230">
    <property type="entry name" value="Abhydrolase_2"/>
    <property type="match status" value="1"/>
</dbReference>
<dbReference type="InterPro" id="IPR029058">
    <property type="entry name" value="AB_hydrolase_fold"/>
</dbReference>
<keyword evidence="6" id="KW-1185">Reference proteome</keyword>
<dbReference type="InterPro" id="IPR050565">
    <property type="entry name" value="LYPA1-2/EST-like"/>
</dbReference>
<sequence>MAASSSLSRCVVSPAGKHSASVIFLHGSGDTGPGIKSWIREILKKDLAFSHIKVIFPTAPARPYTPMMGGISNVWFDRYKISIDSPEHLDSVNSMCQVLTDLIKEETAAGIAKNRILLGGFSMGGAMAMHLAYRYHRDVAGVFALSSFLNENSVVYKVQFYVLKWIVSVAGGVDL</sequence>
<reference evidence="5" key="1">
    <citation type="thesis" date="2020" institute="ProQuest LLC" country="789 East Eisenhower Parkway, Ann Arbor, MI, USA">
        <title>Comparative Genomics and Chromosome Evolution.</title>
        <authorList>
            <person name="Mudd A.B."/>
        </authorList>
    </citation>
    <scope>NUCLEOTIDE SEQUENCE</scope>
    <source>
        <strain evidence="5">237g6f4</strain>
        <tissue evidence="5">Blood</tissue>
    </source>
</reference>
<feature type="domain" description="Phospholipase/carboxylesterase/thioesterase" evidence="4">
    <location>
        <begin position="10"/>
        <end position="154"/>
    </location>
</feature>
<dbReference type="Proteomes" id="UP000824782">
    <property type="component" value="Unassembled WGS sequence"/>
</dbReference>